<reference evidence="1 2" key="1">
    <citation type="journal article" date="2019" name="Sci. Rep.">
        <title>Orb-weaving spider Araneus ventricosus genome elucidates the spidroin gene catalogue.</title>
        <authorList>
            <person name="Kono N."/>
            <person name="Nakamura H."/>
            <person name="Ohtoshi R."/>
            <person name="Moran D.A.P."/>
            <person name="Shinohara A."/>
            <person name="Yoshida Y."/>
            <person name="Fujiwara M."/>
            <person name="Mori M."/>
            <person name="Tomita M."/>
            <person name="Arakawa K."/>
        </authorList>
    </citation>
    <scope>NUCLEOTIDE SEQUENCE [LARGE SCALE GENOMIC DNA]</scope>
</reference>
<sequence length="96" mass="10719">MRSRVKRVSASLFFFKKARRALKKYSAVIIPSTSRRMSGQVTRACPRPHCFLLTLRAVGLNIVNNPGPIRGVSFSEETQGVRGRDGCQGRIHCCAR</sequence>
<evidence type="ECO:0000313" key="1">
    <source>
        <dbReference type="EMBL" id="GBM27893.1"/>
    </source>
</evidence>
<proteinExistence type="predicted"/>
<name>A0A4Y2EFG5_ARAVE</name>
<dbReference type="Proteomes" id="UP000499080">
    <property type="component" value="Unassembled WGS sequence"/>
</dbReference>
<evidence type="ECO:0000313" key="2">
    <source>
        <dbReference type="Proteomes" id="UP000499080"/>
    </source>
</evidence>
<keyword evidence="2" id="KW-1185">Reference proteome</keyword>
<gene>
    <name evidence="1" type="ORF">AVEN_256690_1</name>
</gene>
<accession>A0A4Y2EFG5</accession>
<protein>
    <submittedName>
        <fullName evidence="1">Uncharacterized protein</fullName>
    </submittedName>
</protein>
<organism evidence="1 2">
    <name type="scientific">Araneus ventricosus</name>
    <name type="common">Orbweaver spider</name>
    <name type="synonym">Epeira ventricosa</name>
    <dbReference type="NCBI Taxonomy" id="182803"/>
    <lineage>
        <taxon>Eukaryota</taxon>
        <taxon>Metazoa</taxon>
        <taxon>Ecdysozoa</taxon>
        <taxon>Arthropoda</taxon>
        <taxon>Chelicerata</taxon>
        <taxon>Arachnida</taxon>
        <taxon>Araneae</taxon>
        <taxon>Araneomorphae</taxon>
        <taxon>Entelegynae</taxon>
        <taxon>Araneoidea</taxon>
        <taxon>Araneidae</taxon>
        <taxon>Araneus</taxon>
    </lineage>
</organism>
<dbReference type="EMBL" id="BGPR01000597">
    <property type="protein sequence ID" value="GBM27893.1"/>
    <property type="molecule type" value="Genomic_DNA"/>
</dbReference>
<comment type="caution">
    <text evidence="1">The sequence shown here is derived from an EMBL/GenBank/DDBJ whole genome shotgun (WGS) entry which is preliminary data.</text>
</comment>
<dbReference type="AlphaFoldDB" id="A0A4Y2EFG5"/>